<proteinExistence type="predicted"/>
<dbReference type="InterPro" id="IPR029058">
    <property type="entry name" value="AB_hydrolase_fold"/>
</dbReference>
<accession>A0A3E0WW31</accession>
<comment type="caution">
    <text evidence="2">The sequence shown here is derived from an EMBL/GenBank/DDBJ whole genome shotgun (WGS) entry which is preliminary data.</text>
</comment>
<dbReference type="PANTHER" id="PTHR37017:SF11">
    <property type="entry name" value="ESTERASE_LIPASE_THIOESTERASE DOMAIN-CONTAINING PROTEIN"/>
    <property type="match status" value="1"/>
</dbReference>
<dbReference type="AlphaFoldDB" id="A0A3E0WW31"/>
<dbReference type="PANTHER" id="PTHR37017">
    <property type="entry name" value="AB HYDROLASE-1 DOMAIN-CONTAINING PROTEIN-RELATED"/>
    <property type="match status" value="1"/>
</dbReference>
<evidence type="ECO:0000313" key="3">
    <source>
        <dbReference type="Proteomes" id="UP000256763"/>
    </source>
</evidence>
<keyword evidence="3" id="KW-1185">Reference proteome</keyword>
<organism evidence="2 3">
    <name type="scientific">Alkalilimnicola ehrlichii</name>
    <dbReference type="NCBI Taxonomy" id="351052"/>
    <lineage>
        <taxon>Bacteria</taxon>
        <taxon>Pseudomonadati</taxon>
        <taxon>Pseudomonadota</taxon>
        <taxon>Gammaproteobacteria</taxon>
        <taxon>Chromatiales</taxon>
        <taxon>Ectothiorhodospiraceae</taxon>
        <taxon>Alkalilimnicola</taxon>
    </lineage>
</organism>
<reference evidence="3" key="1">
    <citation type="submission" date="2017-05" db="EMBL/GenBank/DDBJ databases">
        <authorList>
            <person name="Sharma S."/>
            <person name="Sidhu C."/>
            <person name="Pinnaka A.K."/>
        </authorList>
    </citation>
    <scope>NUCLEOTIDE SEQUENCE [LARGE SCALE GENOMIC DNA]</scope>
    <source>
        <strain evidence="3">AK93</strain>
    </source>
</reference>
<dbReference type="Pfam" id="PF12697">
    <property type="entry name" value="Abhydrolase_6"/>
    <property type="match status" value="1"/>
</dbReference>
<evidence type="ECO:0000259" key="1">
    <source>
        <dbReference type="Pfam" id="PF12697"/>
    </source>
</evidence>
<dbReference type="SUPFAM" id="SSF53474">
    <property type="entry name" value="alpha/beta-Hydrolases"/>
    <property type="match status" value="1"/>
</dbReference>
<name>A0A3E0WW31_9GAMM</name>
<protein>
    <recommendedName>
        <fullName evidence="1">AB hydrolase-1 domain-containing protein</fullName>
    </recommendedName>
</protein>
<dbReference type="RefSeq" id="WP_116302285.1">
    <property type="nucleotide sequence ID" value="NZ_NFZV01000009.1"/>
</dbReference>
<dbReference type="InterPro" id="IPR052897">
    <property type="entry name" value="Sec-Metab_Biosynth_Hydrolase"/>
</dbReference>
<dbReference type="Proteomes" id="UP000256763">
    <property type="component" value="Unassembled WGS sequence"/>
</dbReference>
<gene>
    <name evidence="2" type="ORF">CAL65_11845</name>
</gene>
<dbReference type="Gene3D" id="3.40.50.1820">
    <property type="entry name" value="alpha/beta hydrolase"/>
    <property type="match status" value="1"/>
</dbReference>
<dbReference type="EMBL" id="NFZW01000010">
    <property type="protein sequence ID" value="RFA36137.1"/>
    <property type="molecule type" value="Genomic_DNA"/>
</dbReference>
<dbReference type="InterPro" id="IPR000073">
    <property type="entry name" value="AB_hydrolase_1"/>
</dbReference>
<feature type="domain" description="AB hydrolase-1" evidence="1">
    <location>
        <begin position="4"/>
        <end position="227"/>
    </location>
</feature>
<sequence>MNYLLVPGAWAGEWVWNETASCLRKWGHTVHTITLSGLDGASTPSRTRLDTHVQDVLRYARREGLKQAVLVGHSYSGLVVGQAAALAPNLFLHSVFVEAFLPIDGQSLFDVSGLDPSHEKQLIAANSGLWPAPTVTELRQEPLLNTAHIEFLSTRFVGHPGLTVSEPAALAKPLSTLNATFIARPGWLAGSRELELIKALRQERSWTFKTVDGGHWPMITVPERLSELLHTVSEKQGVKDSGRRLALLHAQICLK</sequence>
<dbReference type="OrthoDB" id="5724113at2"/>
<evidence type="ECO:0000313" key="2">
    <source>
        <dbReference type="EMBL" id="RFA36137.1"/>
    </source>
</evidence>